<keyword evidence="1" id="KW-0472">Membrane</keyword>
<evidence type="ECO:0000313" key="3">
    <source>
        <dbReference type="Proteomes" id="UP000175679"/>
    </source>
</evidence>
<dbReference type="AlphaFoldDB" id="A0A1E7QLM5"/>
<reference evidence="2 3" key="1">
    <citation type="submission" date="2016-09" db="EMBL/GenBank/DDBJ databases">
        <title>Genomic evidence for plant-parasitic nematodes as the earliest Wolbachia hosts.</title>
        <authorList>
            <person name="Brown A.M."/>
            <person name="Wasala S.K."/>
            <person name="Howe D.K."/>
            <person name="Peetz A.B."/>
            <person name="Zasada I.A."/>
            <person name="Denver D.R."/>
        </authorList>
    </citation>
    <scope>NUCLEOTIDE SEQUENCE [LARGE SCALE GENOMIC DNA]</scope>
    <source>
        <strain evidence="3">wPpe</strain>
    </source>
</reference>
<gene>
    <name evidence="2" type="ORF">BIY23_01385</name>
</gene>
<keyword evidence="1" id="KW-0812">Transmembrane</keyword>
<dbReference type="EMBL" id="MJMG01000001">
    <property type="protein sequence ID" value="OEY87119.1"/>
    <property type="molecule type" value="Genomic_DNA"/>
</dbReference>
<accession>A0A1E7QLM5</accession>
<keyword evidence="3" id="KW-1185">Reference proteome</keyword>
<dbReference type="Proteomes" id="UP000175679">
    <property type="component" value="Unassembled WGS sequence"/>
</dbReference>
<organism evidence="2 3">
    <name type="scientific">Wolbachia pipientis</name>
    <dbReference type="NCBI Taxonomy" id="955"/>
    <lineage>
        <taxon>Bacteria</taxon>
        <taxon>Pseudomonadati</taxon>
        <taxon>Pseudomonadota</taxon>
        <taxon>Alphaproteobacteria</taxon>
        <taxon>Rickettsiales</taxon>
        <taxon>Anaplasmataceae</taxon>
        <taxon>Wolbachieae</taxon>
        <taxon>Wolbachia</taxon>
    </lineage>
</organism>
<feature type="transmembrane region" description="Helical" evidence="1">
    <location>
        <begin position="131"/>
        <end position="149"/>
    </location>
</feature>
<proteinExistence type="predicted"/>
<protein>
    <submittedName>
        <fullName evidence="2">Uncharacterized protein</fullName>
    </submittedName>
</protein>
<sequence length="160" mass="17896">MNYLIAEQISINNDFNNVVNVIRGSALSQKIKKLINYINSCKNEDEKSLEQLKTNANPILNEINNDIVNLTQNTAEQCLVQAVNMILQNFDVLLSDAYLYNRYVNLQNNASDVRSNQSNSAKQSVSSRSTMLIAFLSSLVIGIIAAVVLESMGNRLQQRL</sequence>
<evidence type="ECO:0000313" key="2">
    <source>
        <dbReference type="EMBL" id="OEY87119.1"/>
    </source>
</evidence>
<name>A0A1E7QLM5_WOLPI</name>
<comment type="caution">
    <text evidence="2">The sequence shown here is derived from an EMBL/GenBank/DDBJ whole genome shotgun (WGS) entry which is preliminary data.</text>
</comment>
<dbReference type="RefSeq" id="WP_070064770.1">
    <property type="nucleotide sequence ID" value="NZ_MJMG01000001.1"/>
</dbReference>
<evidence type="ECO:0000256" key="1">
    <source>
        <dbReference type="SAM" id="Phobius"/>
    </source>
</evidence>
<keyword evidence="1" id="KW-1133">Transmembrane helix</keyword>